<evidence type="ECO:0000313" key="2">
    <source>
        <dbReference type="Proteomes" id="UP001268256"/>
    </source>
</evidence>
<dbReference type="EMBL" id="JAVMIP010000001">
    <property type="protein sequence ID" value="MDS3859254.1"/>
    <property type="molecule type" value="Genomic_DNA"/>
</dbReference>
<dbReference type="Proteomes" id="UP001268256">
    <property type="component" value="Unassembled WGS sequence"/>
</dbReference>
<name>A0AAE4FPB6_9CYAN</name>
<sequence>MTPNSSRYKRNFYIWVSEQVHSLAKHRVECLNWEYLAQELVLVRSNQKNEIKSQLVILLAYLLKGPSPSSHHSIGSFTAITHQRDDLQDVLKENATLCQYDFPYTIEKVLDSEFICNSTLDFESVIGKGDNL</sequence>
<organism evidence="1 2">
    <name type="scientific">Pseudocalidococcus azoricus BACA0444</name>
    <dbReference type="NCBI Taxonomy" id="2918990"/>
    <lineage>
        <taxon>Bacteria</taxon>
        <taxon>Bacillati</taxon>
        <taxon>Cyanobacteriota</taxon>
        <taxon>Cyanophyceae</taxon>
        <taxon>Acaryochloridales</taxon>
        <taxon>Thermosynechococcaceae</taxon>
        <taxon>Pseudocalidococcus</taxon>
        <taxon>Pseudocalidococcus azoricus</taxon>
    </lineage>
</organism>
<reference evidence="2" key="1">
    <citation type="submission" date="2023-07" db="EMBL/GenBank/DDBJ databases">
        <authorList>
            <person name="Luz R."/>
            <person name="Cordeiro R."/>
            <person name="Fonseca A."/>
            <person name="Goncalves V."/>
        </authorList>
    </citation>
    <scope>NUCLEOTIDE SEQUENCE [LARGE SCALE GENOMIC DNA]</scope>
    <source>
        <strain evidence="2">BACA0444</strain>
    </source>
</reference>
<dbReference type="PANTHER" id="PTHR34235:SF4">
    <property type="entry name" value="SLR0291 PROTEIN"/>
    <property type="match status" value="1"/>
</dbReference>
<dbReference type="PANTHER" id="PTHR34235">
    <property type="entry name" value="SLR1203 PROTEIN-RELATED"/>
    <property type="match status" value="1"/>
</dbReference>
<proteinExistence type="predicted"/>
<dbReference type="Pfam" id="PF01724">
    <property type="entry name" value="DUF29"/>
    <property type="match status" value="1"/>
</dbReference>
<keyword evidence="2" id="KW-1185">Reference proteome</keyword>
<comment type="caution">
    <text evidence="1">The sequence shown here is derived from an EMBL/GenBank/DDBJ whole genome shotgun (WGS) entry which is preliminary data.</text>
</comment>
<protein>
    <submittedName>
        <fullName evidence="1">DUF29 family protein</fullName>
    </submittedName>
</protein>
<gene>
    <name evidence="1" type="ORF">RIF25_00395</name>
</gene>
<accession>A0AAE4FPB6</accession>
<dbReference type="Gene3D" id="1.20.1220.20">
    <property type="entry name" value="Uncharcterised protein PF01724"/>
    <property type="match status" value="1"/>
</dbReference>
<evidence type="ECO:0000313" key="1">
    <source>
        <dbReference type="EMBL" id="MDS3859254.1"/>
    </source>
</evidence>
<dbReference type="InterPro" id="IPR002636">
    <property type="entry name" value="DUF29"/>
</dbReference>
<dbReference type="AlphaFoldDB" id="A0AAE4FPB6"/>
<dbReference type="RefSeq" id="WP_407682263.1">
    <property type="nucleotide sequence ID" value="NZ_JAVMIP010000001.1"/>
</dbReference>